<evidence type="ECO:0008006" key="4">
    <source>
        <dbReference type="Google" id="ProtNLM"/>
    </source>
</evidence>
<evidence type="ECO:0000256" key="1">
    <source>
        <dbReference type="SAM" id="MobiDB-lite"/>
    </source>
</evidence>
<evidence type="ECO:0000313" key="2">
    <source>
        <dbReference type="EMBL" id="CAD6915791.1"/>
    </source>
</evidence>
<dbReference type="EMBL" id="CAJHJG010001920">
    <property type="protein sequence ID" value="CAD6915791.1"/>
    <property type="molecule type" value="Genomic_DNA"/>
</dbReference>
<evidence type="ECO:0000313" key="3">
    <source>
        <dbReference type="Proteomes" id="UP000836402"/>
    </source>
</evidence>
<reference evidence="2" key="1">
    <citation type="submission" date="2020-10" db="EMBL/GenBank/DDBJ databases">
        <authorList>
            <person name="Sedaghatjoo S."/>
        </authorList>
    </citation>
    <scope>NUCLEOTIDE SEQUENCE</scope>
    <source>
        <strain evidence="2">AZH3</strain>
    </source>
</reference>
<feature type="compositionally biased region" description="Low complexity" evidence="1">
    <location>
        <begin position="117"/>
        <end position="139"/>
    </location>
</feature>
<feature type="non-terminal residue" evidence="2">
    <location>
        <position position="299"/>
    </location>
</feature>
<proteinExistence type="predicted"/>
<feature type="region of interest" description="Disordered" evidence="1">
    <location>
        <begin position="33"/>
        <end position="149"/>
    </location>
</feature>
<sequence length="299" mass="31428">MDLDLNVRAGALANATHPGESANAALARALNGSDVPPSRATGARRGAIQSSHANTGAPRRVGTTGGRSGVISTAGTTQGLASHSTTTATSAAGANSQANAAAPTTVIRGPPPPPRFPMARAAAGPASNTNAGAGTGASPNDDGGRPQFQARVTPSQEGLAACRALRDYNSQVATWIQDTFNMSLIQIRDTIIEGNGCFSVKTMSDYNQFQSWASKTGLVPREPGEDVNEHNRTIACYWDSLRDDEMVEVMEKVKAWNCENAKGMSKDKTKAAVSRLQKRVLRVTTEAEDLWGISMVSFI</sequence>
<feature type="compositionally biased region" description="Low complexity" evidence="1">
    <location>
        <begin position="81"/>
        <end position="105"/>
    </location>
</feature>
<dbReference type="Proteomes" id="UP000836402">
    <property type="component" value="Unassembled WGS sequence"/>
</dbReference>
<keyword evidence="3" id="KW-1185">Reference proteome</keyword>
<gene>
    <name evidence="2" type="ORF">JKIAZH3_G6504</name>
</gene>
<protein>
    <recommendedName>
        <fullName evidence="4">Transcription activator GCR1-like domain-containing protein</fullName>
    </recommendedName>
</protein>
<organism evidence="2 3">
    <name type="scientific">Tilletia caries</name>
    <name type="common">wheat bunt fungus</name>
    <dbReference type="NCBI Taxonomy" id="13290"/>
    <lineage>
        <taxon>Eukaryota</taxon>
        <taxon>Fungi</taxon>
        <taxon>Dikarya</taxon>
        <taxon>Basidiomycota</taxon>
        <taxon>Ustilaginomycotina</taxon>
        <taxon>Exobasidiomycetes</taxon>
        <taxon>Tilletiales</taxon>
        <taxon>Tilletiaceae</taxon>
        <taxon>Tilletia</taxon>
    </lineage>
</organism>
<name>A0ABN7IP97_9BASI</name>
<accession>A0ABN7IP97</accession>
<comment type="caution">
    <text evidence="2">The sequence shown here is derived from an EMBL/GenBank/DDBJ whole genome shotgun (WGS) entry which is preliminary data.</text>
</comment>